<dbReference type="EMBL" id="BAABKI010000025">
    <property type="protein sequence ID" value="GAA5177434.1"/>
    <property type="molecule type" value="Genomic_DNA"/>
</dbReference>
<evidence type="ECO:0000313" key="1">
    <source>
        <dbReference type="EMBL" id="GAA5177434.1"/>
    </source>
</evidence>
<name>A0ABP9RGN4_9GAMM</name>
<dbReference type="RefSeq" id="WP_084173364.1">
    <property type="nucleotide sequence ID" value="NZ_BAABKI010000025.1"/>
</dbReference>
<keyword evidence="2" id="KW-1185">Reference proteome</keyword>
<comment type="caution">
    <text evidence="1">The sequence shown here is derived from an EMBL/GenBank/DDBJ whole genome shotgun (WGS) entry which is preliminary data.</text>
</comment>
<dbReference type="Proteomes" id="UP001500074">
    <property type="component" value="Unassembled WGS sequence"/>
</dbReference>
<sequence length="117" mass="13000">MTDVTFDSQAETSGSRQRSRRLSRWWLAGLLVGCLLPSSLVHAEAVRIAEQLTQICLMAPAAIRAESRRVARHRAQRGMPRRRHVRACLQALCTQCAGQPCAGLDVLNRRGPPARMI</sequence>
<accession>A0ABP9RGN4</accession>
<proteinExistence type="predicted"/>
<evidence type="ECO:0000313" key="2">
    <source>
        <dbReference type="Proteomes" id="UP001500074"/>
    </source>
</evidence>
<reference evidence="2" key="1">
    <citation type="journal article" date="2019" name="Int. J. Syst. Evol. Microbiol.">
        <title>The Global Catalogue of Microorganisms (GCM) 10K type strain sequencing project: providing services to taxonomists for standard genome sequencing and annotation.</title>
        <authorList>
            <consortium name="The Broad Institute Genomics Platform"/>
            <consortium name="The Broad Institute Genome Sequencing Center for Infectious Disease"/>
            <person name="Wu L."/>
            <person name="Ma J."/>
        </authorList>
    </citation>
    <scope>NUCLEOTIDE SEQUENCE [LARGE SCALE GENOMIC DNA]</scope>
    <source>
        <strain evidence="2">JCM 18472</strain>
    </source>
</reference>
<protein>
    <submittedName>
        <fullName evidence="1">Uncharacterized protein</fullName>
    </submittedName>
</protein>
<gene>
    <name evidence="1" type="ORF">GCM10023342_25500</name>
</gene>
<organism evidence="1 2">
    <name type="scientific">Modicisalibacter zincidurans</name>
    <dbReference type="NCBI Taxonomy" id="1178777"/>
    <lineage>
        <taxon>Bacteria</taxon>
        <taxon>Pseudomonadati</taxon>
        <taxon>Pseudomonadota</taxon>
        <taxon>Gammaproteobacteria</taxon>
        <taxon>Oceanospirillales</taxon>
        <taxon>Halomonadaceae</taxon>
        <taxon>Modicisalibacter</taxon>
    </lineage>
</organism>